<dbReference type="PANTHER" id="PTHR42932:SF1">
    <property type="entry name" value="GENERAL STRESS PROTEIN 20U"/>
    <property type="match status" value="1"/>
</dbReference>
<keyword evidence="4" id="KW-0238">DNA-binding</keyword>
<sequence length="157" mass="18225">METETLELDKTEIKLVTTLLNEYLANYHVHYQKLRACHWNVTGTNFFPLHVKFEELYDHALQVIDDTAERILALDTTPISTLSAYMDIAKIKEIETKGVSDRPLVQTILDDFKILIQLERQILVQSAEANDDGTNDMINGFMQFKEKNSWMLKAYLK</sequence>
<dbReference type="STRING" id="1150600.ADIARSV_2525"/>
<dbReference type="PATRIC" id="fig|1150600.3.peg.2498"/>
<comment type="similarity">
    <text evidence="1 2">Belongs to the Dps family.</text>
</comment>
<dbReference type="Gene3D" id="1.20.1260.10">
    <property type="match status" value="1"/>
</dbReference>
<dbReference type="EC" id="1.16.3.1" evidence="4"/>
<comment type="caution">
    <text evidence="4">The sequence shown here is derived from an EMBL/GenBank/DDBJ whole genome shotgun (WGS) entry which is preliminary data.</text>
</comment>
<name>R9GZ89_9SPHI</name>
<dbReference type="PROSITE" id="PS00818">
    <property type="entry name" value="DPS_1"/>
    <property type="match status" value="1"/>
</dbReference>
<dbReference type="CDD" id="cd01043">
    <property type="entry name" value="DPS"/>
    <property type="match status" value="1"/>
</dbReference>
<keyword evidence="4" id="KW-0560">Oxidoreductase</keyword>
<dbReference type="InterPro" id="IPR023188">
    <property type="entry name" value="DPS_DNA-bd_CS"/>
</dbReference>
<dbReference type="Pfam" id="PF00210">
    <property type="entry name" value="Ferritin"/>
    <property type="match status" value="1"/>
</dbReference>
<dbReference type="Proteomes" id="UP000014174">
    <property type="component" value="Unassembled WGS sequence"/>
</dbReference>
<dbReference type="GO" id="GO:0004322">
    <property type="term" value="F:ferroxidase activity"/>
    <property type="evidence" value="ECO:0007669"/>
    <property type="project" value="UniProtKB-EC"/>
</dbReference>
<feature type="domain" description="Ferritin/DPS" evidence="3">
    <location>
        <begin position="19"/>
        <end position="157"/>
    </location>
</feature>
<reference evidence="4 5" key="1">
    <citation type="journal article" date="2013" name="Genome Announc.">
        <title>Draft Genome Sequence of Arcticibacter svalbardensis Strain MN12-7T, a Member of the Family Sphingobacteriaceae Isolated from an Arctic Soil Sample.</title>
        <authorList>
            <person name="Shivaji S."/>
            <person name="Ara S."/>
            <person name="Prasad S."/>
            <person name="Manasa B.P."/>
            <person name="Begum Z."/>
            <person name="Singh A."/>
            <person name="Kumar Pinnaka A."/>
        </authorList>
    </citation>
    <scope>NUCLEOTIDE SEQUENCE [LARGE SCALE GENOMIC DNA]</scope>
    <source>
        <strain evidence="4 5">MN12-7</strain>
    </source>
</reference>
<dbReference type="GO" id="GO:0008199">
    <property type="term" value="F:ferric iron binding"/>
    <property type="evidence" value="ECO:0007669"/>
    <property type="project" value="InterPro"/>
</dbReference>
<dbReference type="eggNOG" id="COG0783">
    <property type="taxonomic scope" value="Bacteria"/>
</dbReference>
<organism evidence="4 5">
    <name type="scientific">Arcticibacter svalbardensis MN12-7</name>
    <dbReference type="NCBI Taxonomy" id="1150600"/>
    <lineage>
        <taxon>Bacteria</taxon>
        <taxon>Pseudomonadati</taxon>
        <taxon>Bacteroidota</taxon>
        <taxon>Sphingobacteriia</taxon>
        <taxon>Sphingobacteriales</taxon>
        <taxon>Sphingobacteriaceae</taxon>
        <taxon>Arcticibacter</taxon>
    </lineage>
</organism>
<evidence type="ECO:0000256" key="2">
    <source>
        <dbReference type="RuleBase" id="RU003875"/>
    </source>
</evidence>
<dbReference type="EMBL" id="AQPN01000090">
    <property type="protein sequence ID" value="EOR94284.1"/>
    <property type="molecule type" value="Genomic_DNA"/>
</dbReference>
<accession>R9GZ89</accession>
<protein>
    <submittedName>
        <fullName evidence="4">Non-specific DNA-binding protein Dps</fullName>
        <ecNumber evidence="4">1.16.3.1</ecNumber>
    </submittedName>
</protein>
<dbReference type="GO" id="GO:0003677">
    <property type="term" value="F:DNA binding"/>
    <property type="evidence" value="ECO:0007669"/>
    <property type="project" value="UniProtKB-KW"/>
</dbReference>
<gene>
    <name evidence="4" type="ORF">ADIARSV_2525</name>
</gene>
<keyword evidence="5" id="KW-1185">Reference proteome</keyword>
<dbReference type="InterPro" id="IPR012347">
    <property type="entry name" value="Ferritin-like"/>
</dbReference>
<dbReference type="PANTHER" id="PTHR42932">
    <property type="entry name" value="GENERAL STRESS PROTEIN 20U"/>
    <property type="match status" value="1"/>
</dbReference>
<evidence type="ECO:0000313" key="5">
    <source>
        <dbReference type="Proteomes" id="UP000014174"/>
    </source>
</evidence>
<evidence type="ECO:0000256" key="1">
    <source>
        <dbReference type="ARBA" id="ARBA00009497"/>
    </source>
</evidence>
<proteinExistence type="inferred from homology"/>
<evidence type="ECO:0000313" key="4">
    <source>
        <dbReference type="EMBL" id="EOR94284.1"/>
    </source>
</evidence>
<dbReference type="InterPro" id="IPR009078">
    <property type="entry name" value="Ferritin-like_SF"/>
</dbReference>
<dbReference type="PIRSF" id="PIRSF005900">
    <property type="entry name" value="Dps"/>
    <property type="match status" value="1"/>
</dbReference>
<dbReference type="RefSeq" id="WP_016195756.1">
    <property type="nucleotide sequence ID" value="NZ_AQPN01000090.1"/>
</dbReference>
<evidence type="ECO:0000259" key="3">
    <source>
        <dbReference type="Pfam" id="PF00210"/>
    </source>
</evidence>
<dbReference type="AlphaFoldDB" id="R9GZ89"/>
<dbReference type="OrthoDB" id="9797023at2"/>
<dbReference type="SUPFAM" id="SSF47240">
    <property type="entry name" value="Ferritin-like"/>
    <property type="match status" value="1"/>
</dbReference>
<dbReference type="InterPro" id="IPR002177">
    <property type="entry name" value="DPS_DNA-bd"/>
</dbReference>
<dbReference type="InterPro" id="IPR008331">
    <property type="entry name" value="Ferritin_DPS_dom"/>
</dbReference>
<dbReference type="PRINTS" id="PR01346">
    <property type="entry name" value="HELNAPAPROT"/>
</dbReference>